<dbReference type="Proteomes" id="UP000002586">
    <property type="component" value="Chromosome"/>
</dbReference>
<dbReference type="SUPFAM" id="SSF53098">
    <property type="entry name" value="Ribonuclease H-like"/>
    <property type="match status" value="1"/>
</dbReference>
<evidence type="ECO:0000313" key="2">
    <source>
        <dbReference type="Proteomes" id="UP000002586"/>
    </source>
</evidence>
<proteinExistence type="predicted"/>
<dbReference type="Gene3D" id="3.30.420.10">
    <property type="entry name" value="Ribonuclease H-like superfamily/Ribonuclease H"/>
    <property type="match status" value="1"/>
</dbReference>
<reference evidence="2" key="1">
    <citation type="journal article" date="2009" name="Appl. Environ. Microbiol.">
        <title>Complete genome sequence of the chemolithoautotrophic marine magnetotactic coccus strain MC-1.</title>
        <authorList>
            <person name="Schubbe S."/>
            <person name="Williams T.J."/>
            <person name="Xie G."/>
            <person name="Kiss H.E."/>
            <person name="Brettin T.S."/>
            <person name="Martinez D."/>
            <person name="Ross C.A."/>
            <person name="Schuler D."/>
            <person name="Cox B.L."/>
            <person name="Nealson K.H."/>
            <person name="Bazylinski D.A."/>
        </authorList>
    </citation>
    <scope>NUCLEOTIDE SEQUENCE [LARGE SCALE GENOMIC DNA]</scope>
    <source>
        <strain evidence="2">ATCC BAA-1437 / JCM 17883 / MC-1</strain>
    </source>
</reference>
<name>A0L708_MAGMM</name>
<reference evidence="1 2" key="2">
    <citation type="journal article" date="2012" name="Int. J. Syst. Evol. Microbiol.">
        <title>Magnetococcus marinus gen. nov., sp. nov., a marine, magnetotactic bacterium that represents a novel lineage (Magnetococcaceae fam. nov.; Magnetococcales ord. nov.) at the base of the Alphaproteobacteria.</title>
        <authorList>
            <person name="Bazylinski D.A."/>
            <person name="Williams T.J."/>
            <person name="Lefevre C.T."/>
            <person name="Berg R.J."/>
            <person name="Zhang C.L."/>
            <person name="Bowser S.S."/>
            <person name="Dean A.J."/>
            <person name="Beveridge T.J."/>
        </authorList>
    </citation>
    <scope>NUCLEOTIDE SEQUENCE [LARGE SCALE GENOMIC DNA]</scope>
    <source>
        <strain evidence="2">ATCC BAA-1437 / JCM 17883 / MC-1</strain>
    </source>
</reference>
<keyword evidence="2" id="KW-1185">Reference proteome</keyword>
<dbReference type="RefSeq" id="WP_011712906.1">
    <property type="nucleotide sequence ID" value="NC_008576.1"/>
</dbReference>
<dbReference type="KEGG" id="mgm:Mmc1_1240"/>
<dbReference type="InterPro" id="IPR012337">
    <property type="entry name" value="RNaseH-like_sf"/>
</dbReference>
<accession>A0L708</accession>
<evidence type="ECO:0000313" key="1">
    <source>
        <dbReference type="EMBL" id="ABK43751.1"/>
    </source>
</evidence>
<dbReference type="eggNOG" id="COG0817">
    <property type="taxonomic scope" value="Bacteria"/>
</dbReference>
<dbReference type="AlphaFoldDB" id="A0L708"/>
<evidence type="ECO:0008006" key="3">
    <source>
        <dbReference type="Google" id="ProtNLM"/>
    </source>
</evidence>
<dbReference type="InterPro" id="IPR036397">
    <property type="entry name" value="RNaseH_sf"/>
</dbReference>
<dbReference type="OrthoDB" id="2990050at2"/>
<gene>
    <name evidence="1" type="ordered locus">Mmc1_1240</name>
</gene>
<dbReference type="EMBL" id="CP000471">
    <property type="protein sequence ID" value="ABK43751.1"/>
    <property type="molecule type" value="Genomic_DNA"/>
</dbReference>
<sequence length="166" mass="18242">MATQSLPHRGTDENRTVLALDLGTQLGWALHHPDGTITSGTVSFKLGRFEGGGMQWVRFKAWLDEMHFTSDVGQILFEEVRRHIGTTAAHVYGGFLAHLTAWAEHHEVPYMGVPVGSIKKSATGKGNASKEQVTHAMKRLGYTPEDDNEADALALLHWQIDQGGAR</sequence>
<protein>
    <recommendedName>
        <fullName evidence="3">Bacteriophage-related protein</fullName>
    </recommendedName>
</protein>
<organism evidence="1 2">
    <name type="scientific">Magnetococcus marinus (strain ATCC BAA-1437 / JCM 17883 / MC-1)</name>
    <dbReference type="NCBI Taxonomy" id="156889"/>
    <lineage>
        <taxon>Bacteria</taxon>
        <taxon>Pseudomonadati</taxon>
        <taxon>Pseudomonadota</taxon>
        <taxon>Magnetococcia</taxon>
        <taxon>Magnetococcales</taxon>
        <taxon>Magnetococcaceae</taxon>
        <taxon>Magnetococcus</taxon>
    </lineage>
</organism>
<dbReference type="HOGENOM" id="CLU_143511_0_0_5"/>
<dbReference type="GO" id="GO:0003676">
    <property type="term" value="F:nucleic acid binding"/>
    <property type="evidence" value="ECO:0007669"/>
    <property type="project" value="InterPro"/>
</dbReference>
<dbReference type="STRING" id="156889.Mmc1_1240"/>